<feature type="transmembrane region" description="Helical" evidence="1">
    <location>
        <begin position="7"/>
        <end position="27"/>
    </location>
</feature>
<accession>A0A673L1W4</accession>
<name>A0A673L1W4_9TELE</name>
<dbReference type="PANTHER" id="PTHR21063">
    <property type="entry name" value="LFA-3"/>
    <property type="match status" value="1"/>
</dbReference>
<dbReference type="AlphaFoldDB" id="A0A673L1W4"/>
<keyword evidence="1" id="KW-1133">Transmembrane helix</keyword>
<dbReference type="PANTHER" id="PTHR21063:SF4">
    <property type="entry name" value="CD48 ANTIGEN-RELATED"/>
    <property type="match status" value="1"/>
</dbReference>
<proteinExistence type="predicted"/>
<feature type="domain" description="Immunoglobulin" evidence="2">
    <location>
        <begin position="260"/>
        <end position="366"/>
    </location>
</feature>
<keyword evidence="4" id="KW-1185">Reference proteome</keyword>
<dbReference type="Pfam" id="PF07686">
    <property type="entry name" value="V-set"/>
    <property type="match status" value="2"/>
</dbReference>
<feature type="domain" description="Immunoglobulin" evidence="2">
    <location>
        <begin position="156"/>
        <end position="259"/>
    </location>
</feature>
<keyword evidence="1" id="KW-0472">Membrane</keyword>
<keyword evidence="1" id="KW-0812">Transmembrane</keyword>
<dbReference type="SUPFAM" id="SSF48726">
    <property type="entry name" value="Immunoglobulin"/>
    <property type="match status" value="4"/>
</dbReference>
<dbReference type="Ensembl" id="ENSSRHT00000071346.1">
    <property type="protein sequence ID" value="ENSSRHP00000069446.1"/>
    <property type="gene ID" value="ENSSRHG00000034555.1"/>
</dbReference>
<dbReference type="InterPro" id="IPR013106">
    <property type="entry name" value="Ig_V-set"/>
</dbReference>
<protein>
    <recommendedName>
        <fullName evidence="2">Immunoglobulin domain-containing protein</fullName>
    </recommendedName>
</protein>
<sequence length="491" mass="55835">MIRTCLFANRIIISSFLCFYVLLSVSVRKGESVTLNPATEIQTGDEIQWLFGAGDTLIAEIKGEAREIKVHDPDWRFLGRLELKETGSLTIRNTKAAFTGVYTSKIRRGRETLYKRLIVSVEGESLWSVFSDHFSLQCVSVFGYYKLCLKKKSLHWPILEVAMGESFTLNTATEINKDDWIQWRFNNEKEATIIAEIKTRKIFKYDGPDGTFRDRLELDKETGSLTITNTRTEHSGFYTLKIRRGTKETLYKSFCISVREWMVAEMEGESVTLKPATEINKDDSIQWLYGDEEQQTVIAEFTGETGEIFTYAHVADGRFRDRLELDKTTGSLAIKNTRTELSGLYHLQIRSSSGLSYQTFSKLLIGDDSVTLNPDTEIQRDDLILWMFGVQDKLIAQIKGGTGEIYGDANERFRDRLKLNEKTGSLTITNIEAEHLGLYKVLTISSSRGTLCKIFRGMCTGLFLFFIQHHLMSGSEFARSLGSSPAKIAWV</sequence>
<dbReference type="SMART" id="SM00409">
    <property type="entry name" value="IG"/>
    <property type="match status" value="3"/>
</dbReference>
<organism evidence="3 4">
    <name type="scientific">Sinocyclocheilus rhinocerous</name>
    <dbReference type="NCBI Taxonomy" id="307959"/>
    <lineage>
        <taxon>Eukaryota</taxon>
        <taxon>Metazoa</taxon>
        <taxon>Chordata</taxon>
        <taxon>Craniata</taxon>
        <taxon>Vertebrata</taxon>
        <taxon>Euteleostomi</taxon>
        <taxon>Actinopterygii</taxon>
        <taxon>Neopterygii</taxon>
        <taxon>Teleostei</taxon>
        <taxon>Ostariophysi</taxon>
        <taxon>Cypriniformes</taxon>
        <taxon>Cyprinidae</taxon>
        <taxon>Cyprininae</taxon>
        <taxon>Sinocyclocheilus</taxon>
    </lineage>
</organism>
<reference evidence="3" key="1">
    <citation type="submission" date="2025-08" db="UniProtKB">
        <authorList>
            <consortium name="Ensembl"/>
        </authorList>
    </citation>
    <scope>IDENTIFICATION</scope>
</reference>
<dbReference type="InterPro" id="IPR013783">
    <property type="entry name" value="Ig-like_fold"/>
</dbReference>
<evidence type="ECO:0000256" key="1">
    <source>
        <dbReference type="SAM" id="Phobius"/>
    </source>
</evidence>
<feature type="domain" description="Immunoglobulin" evidence="2">
    <location>
        <begin position="22"/>
        <end position="122"/>
    </location>
</feature>
<dbReference type="Gene3D" id="2.60.40.10">
    <property type="entry name" value="Immunoglobulins"/>
    <property type="match status" value="4"/>
</dbReference>
<evidence type="ECO:0000259" key="2">
    <source>
        <dbReference type="SMART" id="SM00409"/>
    </source>
</evidence>
<reference evidence="3" key="2">
    <citation type="submission" date="2025-09" db="UniProtKB">
        <authorList>
            <consortium name="Ensembl"/>
        </authorList>
    </citation>
    <scope>IDENTIFICATION</scope>
</reference>
<dbReference type="InterPro" id="IPR036179">
    <property type="entry name" value="Ig-like_dom_sf"/>
</dbReference>
<evidence type="ECO:0000313" key="3">
    <source>
        <dbReference type="Ensembl" id="ENSSRHP00000069446.1"/>
    </source>
</evidence>
<evidence type="ECO:0000313" key="4">
    <source>
        <dbReference type="Proteomes" id="UP000472270"/>
    </source>
</evidence>
<dbReference type="Proteomes" id="UP000472270">
    <property type="component" value="Unassembled WGS sequence"/>
</dbReference>
<dbReference type="InterPro" id="IPR003599">
    <property type="entry name" value="Ig_sub"/>
</dbReference>